<organism evidence="1">
    <name type="scientific">Proteus mirabilis</name>
    <dbReference type="NCBI Taxonomy" id="584"/>
    <lineage>
        <taxon>Bacteria</taxon>
        <taxon>Pseudomonadati</taxon>
        <taxon>Pseudomonadota</taxon>
        <taxon>Gammaproteobacteria</taxon>
        <taxon>Enterobacterales</taxon>
        <taxon>Morganellaceae</taxon>
        <taxon>Proteus</taxon>
    </lineage>
</organism>
<accession>A0ABD5LUK0</accession>
<dbReference type="InterPro" id="IPR046348">
    <property type="entry name" value="SIS_dom_sf"/>
</dbReference>
<sequence length="78" mass="8516">MKDDALSLCLQNESNQETTQFSELSTLALVSLINSADITVAYAVKKELPAIAKAVDKICERLRQGGRIFMSAQELVAD</sequence>
<gene>
    <name evidence="1" type="ORF">I3679_017280</name>
</gene>
<dbReference type="Gene3D" id="3.40.50.10490">
    <property type="entry name" value="Glucose-6-phosphate isomerase like protein, domain 1"/>
    <property type="match status" value="1"/>
</dbReference>
<dbReference type="AlphaFoldDB" id="A0ABD5LUK0"/>
<name>A0ABD5LUK0_PROMI</name>
<dbReference type="EMBL" id="JADQCH020000002">
    <property type="protein sequence ID" value="MEY2344996.1"/>
    <property type="molecule type" value="Genomic_DNA"/>
</dbReference>
<dbReference type="SUPFAM" id="SSF53697">
    <property type="entry name" value="SIS domain"/>
    <property type="match status" value="1"/>
</dbReference>
<evidence type="ECO:0000313" key="1">
    <source>
        <dbReference type="EMBL" id="MEY2344996.1"/>
    </source>
</evidence>
<comment type="caution">
    <text evidence="1">The sequence shown here is derived from an EMBL/GenBank/DDBJ whole genome shotgun (WGS) entry which is preliminary data.</text>
</comment>
<reference evidence="1" key="1">
    <citation type="submission" date="2021-05" db="EMBL/GenBank/DDBJ databases">
        <title>First report of NDM-5 and VEB-6 producing Proteus mirabilis isolated from blood of a sepsis patient in Kolkata, India.</title>
        <authorList>
            <person name="Halder G."/>
            <person name="Chaudhuri B."/>
            <person name="Dutta S."/>
        </authorList>
    </citation>
    <scope>NUCLEOTIDE SEQUENCE [LARGE SCALE GENOMIC DNA]</scope>
    <source>
        <strain evidence="1">7049</strain>
    </source>
</reference>
<protein>
    <submittedName>
        <fullName evidence="1">Uncharacterized protein</fullName>
    </submittedName>
</protein>
<proteinExistence type="predicted"/>